<evidence type="ECO:0000256" key="1">
    <source>
        <dbReference type="SAM" id="MobiDB-lite"/>
    </source>
</evidence>
<dbReference type="EMBL" id="BLXT01008489">
    <property type="protein sequence ID" value="GFO49412.1"/>
    <property type="molecule type" value="Genomic_DNA"/>
</dbReference>
<accession>A0AAV4DYI6</accession>
<sequence>MVRQTEEQENPTRDKRRGVVPEEHDRRGRLRVSSDRPGPTDGHNQSGDPGTLRQRTGKDVGGHDSLTIGTIQITQITELHGNFTRVSSYDL</sequence>
<gene>
    <name evidence="2" type="ORF">PoB_007591700</name>
</gene>
<comment type="caution">
    <text evidence="2">The sequence shown here is derived from an EMBL/GenBank/DDBJ whole genome shotgun (WGS) entry which is preliminary data.</text>
</comment>
<reference evidence="2 3" key="1">
    <citation type="journal article" date="2021" name="Elife">
        <title>Chloroplast acquisition without the gene transfer in kleptoplastic sea slugs, Plakobranchus ocellatus.</title>
        <authorList>
            <person name="Maeda T."/>
            <person name="Takahashi S."/>
            <person name="Yoshida T."/>
            <person name="Shimamura S."/>
            <person name="Takaki Y."/>
            <person name="Nagai Y."/>
            <person name="Toyoda A."/>
            <person name="Suzuki Y."/>
            <person name="Arimoto A."/>
            <person name="Ishii H."/>
            <person name="Satoh N."/>
            <person name="Nishiyama T."/>
            <person name="Hasebe M."/>
            <person name="Maruyama T."/>
            <person name="Minagawa J."/>
            <person name="Obokata J."/>
            <person name="Shigenobu S."/>
        </authorList>
    </citation>
    <scope>NUCLEOTIDE SEQUENCE [LARGE SCALE GENOMIC DNA]</scope>
</reference>
<organism evidence="2 3">
    <name type="scientific">Plakobranchus ocellatus</name>
    <dbReference type="NCBI Taxonomy" id="259542"/>
    <lineage>
        <taxon>Eukaryota</taxon>
        <taxon>Metazoa</taxon>
        <taxon>Spiralia</taxon>
        <taxon>Lophotrochozoa</taxon>
        <taxon>Mollusca</taxon>
        <taxon>Gastropoda</taxon>
        <taxon>Heterobranchia</taxon>
        <taxon>Euthyneura</taxon>
        <taxon>Panpulmonata</taxon>
        <taxon>Sacoglossa</taxon>
        <taxon>Placobranchoidea</taxon>
        <taxon>Plakobranchidae</taxon>
        <taxon>Plakobranchus</taxon>
    </lineage>
</organism>
<feature type="region of interest" description="Disordered" evidence="1">
    <location>
        <begin position="1"/>
        <end position="65"/>
    </location>
</feature>
<protein>
    <submittedName>
        <fullName evidence="2">Uncharacterized protein</fullName>
    </submittedName>
</protein>
<evidence type="ECO:0000313" key="2">
    <source>
        <dbReference type="EMBL" id="GFO49412.1"/>
    </source>
</evidence>
<evidence type="ECO:0000313" key="3">
    <source>
        <dbReference type="Proteomes" id="UP000735302"/>
    </source>
</evidence>
<name>A0AAV4DYI6_9GAST</name>
<dbReference type="AlphaFoldDB" id="A0AAV4DYI6"/>
<proteinExistence type="predicted"/>
<feature type="compositionally biased region" description="Basic and acidic residues" evidence="1">
    <location>
        <begin position="1"/>
        <end position="26"/>
    </location>
</feature>
<keyword evidence="3" id="KW-1185">Reference proteome</keyword>
<dbReference type="Proteomes" id="UP000735302">
    <property type="component" value="Unassembled WGS sequence"/>
</dbReference>